<comment type="subcellular location">
    <subcellularLocation>
        <location evidence="1">Early endosome</location>
    </subcellularLocation>
    <subcellularLocation>
        <location evidence="2">Late endosome</location>
    </subcellularLocation>
</comment>
<dbReference type="Pfam" id="PF23138">
    <property type="entry name" value="CTLH_Armc9"/>
    <property type="match status" value="1"/>
</dbReference>
<keyword evidence="4" id="KW-0967">Endosome</keyword>
<dbReference type="GO" id="GO:0045022">
    <property type="term" value="P:early endosome to late endosome transport"/>
    <property type="evidence" value="ECO:0007669"/>
    <property type="project" value="InterPro"/>
</dbReference>
<feature type="domain" description="ARMC9 CTLH-like" evidence="7">
    <location>
        <begin position="47"/>
        <end position="167"/>
    </location>
</feature>
<keyword evidence="5" id="KW-0175">Coiled coil</keyword>
<evidence type="ECO:0000256" key="4">
    <source>
        <dbReference type="ARBA" id="ARBA00022753"/>
    </source>
</evidence>
<evidence type="ECO:0000256" key="3">
    <source>
        <dbReference type="ARBA" id="ARBA00006128"/>
    </source>
</evidence>
<evidence type="ECO:0000256" key="6">
    <source>
        <dbReference type="SAM" id="MobiDB-lite"/>
    </source>
</evidence>
<dbReference type="GO" id="GO:0031901">
    <property type="term" value="C:early endosome membrane"/>
    <property type="evidence" value="ECO:0007669"/>
    <property type="project" value="TreeGrafter"/>
</dbReference>
<evidence type="ECO:0000313" key="8">
    <source>
        <dbReference type="EMBL" id="KAK9890569.1"/>
    </source>
</evidence>
<evidence type="ECO:0000259" key="7">
    <source>
        <dbReference type="Pfam" id="PF23138"/>
    </source>
</evidence>
<name>A0AAW1V5N7_9CUCU</name>
<gene>
    <name evidence="8" type="ORF">WA026_011939</name>
</gene>
<dbReference type="GO" id="GO:0141039">
    <property type="term" value="F:phosphatidylinositol 3-kinase inhibitor activity"/>
    <property type="evidence" value="ECO:0007669"/>
    <property type="project" value="InterPro"/>
</dbReference>
<feature type="region of interest" description="Disordered" evidence="6">
    <location>
        <begin position="252"/>
        <end position="275"/>
    </location>
</feature>
<accession>A0AAW1V5N7</accession>
<dbReference type="GO" id="GO:0031902">
    <property type="term" value="C:late endosome membrane"/>
    <property type="evidence" value="ECO:0007669"/>
    <property type="project" value="TreeGrafter"/>
</dbReference>
<proteinExistence type="inferred from homology"/>
<organism evidence="8 9">
    <name type="scientific">Henosepilachna vigintioctopunctata</name>
    <dbReference type="NCBI Taxonomy" id="420089"/>
    <lineage>
        <taxon>Eukaryota</taxon>
        <taxon>Metazoa</taxon>
        <taxon>Ecdysozoa</taxon>
        <taxon>Arthropoda</taxon>
        <taxon>Hexapoda</taxon>
        <taxon>Insecta</taxon>
        <taxon>Pterygota</taxon>
        <taxon>Neoptera</taxon>
        <taxon>Endopterygota</taxon>
        <taxon>Coleoptera</taxon>
        <taxon>Polyphaga</taxon>
        <taxon>Cucujiformia</taxon>
        <taxon>Coccinelloidea</taxon>
        <taxon>Coccinellidae</taxon>
        <taxon>Epilachninae</taxon>
        <taxon>Epilachnini</taxon>
        <taxon>Henosepilachna</taxon>
    </lineage>
</organism>
<dbReference type="InterPro" id="IPR056327">
    <property type="entry name" value="ARMC9_CTLH-like_dom"/>
</dbReference>
<evidence type="ECO:0000256" key="1">
    <source>
        <dbReference type="ARBA" id="ARBA00004412"/>
    </source>
</evidence>
<sequence length="275" mass="31966">MAHAQFIDEIIKEYLLYRGFGSTLKAFDADLKADKEKSFRVDKIIEQLLQFISSYDLNSLKELWNHLDTHMFSKLETQFMPGVKKLENAVWKLYLVNCVTNNKTDKVAEFFIKMTPDLQNQSEWKEWFVLPHLKNPDENPNFSLHFTKHWQDTLLLSLHNFLASIFQYMPTPIIMNFEEDALKISKLEERNQSLKNRLALLLDKGPESVTSCQVEPPPHLLDDFYIIAQENNIIDNQGRGLRNLIRNMGTGGSPILGRKENTSRKKMSKSLKSSD</sequence>
<dbReference type="EMBL" id="JARQZJ010000126">
    <property type="protein sequence ID" value="KAK9890569.1"/>
    <property type="molecule type" value="Genomic_DNA"/>
</dbReference>
<evidence type="ECO:0000313" key="9">
    <source>
        <dbReference type="Proteomes" id="UP001431783"/>
    </source>
</evidence>
<comment type="similarity">
    <text evidence="3">Belongs to the WD repeat WDR91 family.</text>
</comment>
<dbReference type="PANTHER" id="PTHR13083:SF3">
    <property type="entry name" value="WD REPEAT-CONTAINING PROTEIN 91"/>
    <property type="match status" value="1"/>
</dbReference>
<keyword evidence="9" id="KW-1185">Reference proteome</keyword>
<dbReference type="PANTHER" id="PTHR13083">
    <property type="entry name" value="WD REPEAT-CONTAINING PROTEIN 91"/>
    <property type="match status" value="1"/>
</dbReference>
<comment type="caution">
    <text evidence="8">The sequence shown here is derived from an EMBL/GenBank/DDBJ whole genome shotgun (WGS) entry which is preliminary data.</text>
</comment>
<dbReference type="GO" id="GO:0051898">
    <property type="term" value="P:negative regulation of phosphatidylinositol 3-kinase/protein kinase B signal transduction"/>
    <property type="evidence" value="ECO:0007669"/>
    <property type="project" value="InterPro"/>
</dbReference>
<reference evidence="8 9" key="1">
    <citation type="submission" date="2023-03" db="EMBL/GenBank/DDBJ databases">
        <title>Genome insight into feeding habits of ladybird beetles.</title>
        <authorList>
            <person name="Li H.-S."/>
            <person name="Huang Y.-H."/>
            <person name="Pang H."/>
        </authorList>
    </citation>
    <scope>NUCLEOTIDE SEQUENCE [LARGE SCALE GENOMIC DNA]</scope>
    <source>
        <strain evidence="8">SYSU_2023b</strain>
        <tissue evidence="8">Whole body</tissue>
    </source>
</reference>
<evidence type="ECO:0000256" key="5">
    <source>
        <dbReference type="SAM" id="Coils"/>
    </source>
</evidence>
<evidence type="ECO:0000256" key="2">
    <source>
        <dbReference type="ARBA" id="ARBA00004603"/>
    </source>
</evidence>
<feature type="coiled-coil region" evidence="5">
    <location>
        <begin position="177"/>
        <end position="204"/>
    </location>
</feature>
<protein>
    <recommendedName>
        <fullName evidence="7">ARMC9 CTLH-like domain-containing protein</fullName>
    </recommendedName>
</protein>
<dbReference type="Proteomes" id="UP001431783">
    <property type="component" value="Unassembled WGS sequence"/>
</dbReference>
<dbReference type="AlphaFoldDB" id="A0AAW1V5N7"/>
<dbReference type="InterPro" id="IPR039724">
    <property type="entry name" value="WDR91"/>
</dbReference>